<keyword evidence="2" id="KW-0966">Cell projection</keyword>
<organism evidence="2 3">
    <name type="scientific">Algisphaera agarilytica</name>
    <dbReference type="NCBI Taxonomy" id="1385975"/>
    <lineage>
        <taxon>Bacteria</taxon>
        <taxon>Pseudomonadati</taxon>
        <taxon>Planctomycetota</taxon>
        <taxon>Phycisphaerae</taxon>
        <taxon>Phycisphaerales</taxon>
        <taxon>Phycisphaeraceae</taxon>
        <taxon>Algisphaera</taxon>
    </lineage>
</organism>
<reference evidence="2 3" key="1">
    <citation type="submission" date="2020-08" db="EMBL/GenBank/DDBJ databases">
        <title>Genomic Encyclopedia of Type Strains, Phase IV (KMG-IV): sequencing the most valuable type-strain genomes for metagenomic binning, comparative biology and taxonomic classification.</title>
        <authorList>
            <person name="Goeker M."/>
        </authorList>
    </citation>
    <scope>NUCLEOTIDE SEQUENCE [LARGE SCALE GENOMIC DNA]</scope>
    <source>
        <strain evidence="2 3">DSM 103725</strain>
    </source>
</reference>
<dbReference type="EMBL" id="JACHGY010000001">
    <property type="protein sequence ID" value="MBB6428258.1"/>
    <property type="molecule type" value="Genomic_DNA"/>
</dbReference>
<name>A0A7X0H2U8_9BACT</name>
<comment type="caution">
    <text evidence="2">The sequence shown here is derived from an EMBL/GenBank/DDBJ whole genome shotgun (WGS) entry which is preliminary data.</text>
</comment>
<feature type="domain" description="PilZ" evidence="1">
    <location>
        <begin position="9"/>
        <end position="102"/>
    </location>
</feature>
<evidence type="ECO:0000259" key="1">
    <source>
        <dbReference type="Pfam" id="PF07238"/>
    </source>
</evidence>
<dbReference type="AlphaFoldDB" id="A0A7X0H2U8"/>
<dbReference type="Pfam" id="PF07238">
    <property type="entry name" value="PilZ"/>
    <property type="match status" value="1"/>
</dbReference>
<dbReference type="SUPFAM" id="SSF141371">
    <property type="entry name" value="PilZ domain-like"/>
    <property type="match status" value="1"/>
</dbReference>
<dbReference type="Proteomes" id="UP000541810">
    <property type="component" value="Unassembled WGS sequence"/>
</dbReference>
<evidence type="ECO:0000313" key="2">
    <source>
        <dbReference type="EMBL" id="MBB6428258.1"/>
    </source>
</evidence>
<sequence length="110" mass="12071">MIMPILTRDRRRSPRVPCEKPVKVRCGVTGKYLSGETIDLSDGGCLMRLDRRVIVQAGQTVRVGIAHRPLQSLILADQMIEGTIVRRFGHGDAQHVAVSYESTTSLAEAG</sequence>
<dbReference type="InterPro" id="IPR009875">
    <property type="entry name" value="PilZ_domain"/>
</dbReference>
<keyword evidence="3" id="KW-1185">Reference proteome</keyword>
<keyword evidence="2" id="KW-0969">Cilium</keyword>
<accession>A0A7X0H2U8</accession>
<dbReference type="GO" id="GO:0035438">
    <property type="term" value="F:cyclic-di-GMP binding"/>
    <property type="evidence" value="ECO:0007669"/>
    <property type="project" value="InterPro"/>
</dbReference>
<protein>
    <submittedName>
        <fullName evidence="2">C-di-GMP-binding flagellar brake protein YcgR</fullName>
    </submittedName>
</protein>
<proteinExistence type="predicted"/>
<dbReference type="RefSeq" id="WP_184675241.1">
    <property type="nucleotide sequence ID" value="NZ_JACHGY010000001.1"/>
</dbReference>
<dbReference type="Gene3D" id="2.40.10.220">
    <property type="entry name" value="predicted glycosyltransferase like domains"/>
    <property type="match status" value="1"/>
</dbReference>
<keyword evidence="2" id="KW-0282">Flagellum</keyword>
<gene>
    <name evidence="2" type="ORF">HNQ40_000064</name>
</gene>
<evidence type="ECO:0000313" key="3">
    <source>
        <dbReference type="Proteomes" id="UP000541810"/>
    </source>
</evidence>